<organism evidence="1 2">
    <name type="scientific">Trifolium pratense</name>
    <name type="common">Red clover</name>
    <dbReference type="NCBI Taxonomy" id="57577"/>
    <lineage>
        <taxon>Eukaryota</taxon>
        <taxon>Viridiplantae</taxon>
        <taxon>Streptophyta</taxon>
        <taxon>Embryophyta</taxon>
        <taxon>Tracheophyta</taxon>
        <taxon>Spermatophyta</taxon>
        <taxon>Magnoliopsida</taxon>
        <taxon>eudicotyledons</taxon>
        <taxon>Gunneridae</taxon>
        <taxon>Pentapetalae</taxon>
        <taxon>rosids</taxon>
        <taxon>fabids</taxon>
        <taxon>Fabales</taxon>
        <taxon>Fabaceae</taxon>
        <taxon>Papilionoideae</taxon>
        <taxon>50 kb inversion clade</taxon>
        <taxon>NPAAA clade</taxon>
        <taxon>Hologalegina</taxon>
        <taxon>IRL clade</taxon>
        <taxon>Trifolieae</taxon>
        <taxon>Trifolium</taxon>
    </lineage>
</organism>
<gene>
    <name evidence="1" type="ORF">MILVUS5_LOCUS7551</name>
</gene>
<reference evidence="1" key="1">
    <citation type="submission" date="2023-10" db="EMBL/GenBank/DDBJ databases">
        <authorList>
            <person name="Rodriguez Cubillos JULIANA M."/>
            <person name="De Vega J."/>
        </authorList>
    </citation>
    <scope>NUCLEOTIDE SEQUENCE</scope>
</reference>
<comment type="caution">
    <text evidence="1">The sequence shown here is derived from an EMBL/GenBank/DDBJ whole genome shotgun (WGS) entry which is preliminary data.</text>
</comment>
<evidence type="ECO:0000313" key="2">
    <source>
        <dbReference type="Proteomes" id="UP001177021"/>
    </source>
</evidence>
<evidence type="ECO:0000313" key="1">
    <source>
        <dbReference type="EMBL" id="CAJ2637166.1"/>
    </source>
</evidence>
<proteinExistence type="predicted"/>
<name>A0ACB0IYS9_TRIPR</name>
<sequence>MSKKNSYPFLLFLSISLTLFFQSNAGSLVVYWGQNNDDGYLTDTCNTRFFQIVNLAFLSSFGNGNPPQLNLAGHCNPPNCQNLGKSINHCQSIGIKVILSIGGEYMGKYSLSSPEDANQVADYIWNTYLGGNSNSRPFGDVILDGVDFDIEGGSGNIHYATLAMKLNDHYKSDSRKKYYLTAAPMCPFQDNILQRALSTGLFDYVWIQFYNQANNCNFDSNNPTGFKNSWNQWINSPFAKNQNVFVGLPASRNASNGGFVPSQVLINQLLPFVKLSSKYGGVMLWNRYYDITIGQYSSRIRGSV</sequence>
<dbReference type="Proteomes" id="UP001177021">
    <property type="component" value="Unassembled WGS sequence"/>
</dbReference>
<accession>A0ACB0IYS9</accession>
<dbReference type="EMBL" id="CASHSV030000013">
    <property type="protein sequence ID" value="CAJ2637166.1"/>
    <property type="molecule type" value="Genomic_DNA"/>
</dbReference>
<keyword evidence="2" id="KW-1185">Reference proteome</keyword>
<protein>
    <submittedName>
        <fullName evidence="1">Uncharacterized protein</fullName>
    </submittedName>
</protein>